<evidence type="ECO:0000259" key="10">
    <source>
        <dbReference type="SMART" id="SM00078"/>
    </source>
</evidence>
<dbReference type="GO" id="GO:0005159">
    <property type="term" value="F:insulin-like growth factor receptor binding"/>
    <property type="evidence" value="ECO:0007669"/>
    <property type="project" value="TreeGrafter"/>
</dbReference>
<protein>
    <submittedName>
        <fullName evidence="12">Insulin-like growth factor 3</fullName>
    </submittedName>
</protein>
<feature type="disulfide bond" evidence="7">
    <location>
        <begin position="55"/>
        <end position="97"/>
    </location>
</feature>
<evidence type="ECO:0000256" key="2">
    <source>
        <dbReference type="ARBA" id="ARBA00009034"/>
    </source>
</evidence>
<keyword evidence="11" id="KW-1185">Reference proteome</keyword>
<evidence type="ECO:0000256" key="9">
    <source>
        <dbReference type="SAM" id="MobiDB-lite"/>
    </source>
</evidence>
<comment type="similarity">
    <text evidence="2 8">Belongs to the insulin family.</text>
</comment>
<dbReference type="InterPro" id="IPR022350">
    <property type="entry name" value="IGF-1/2"/>
</dbReference>
<dbReference type="CTD" id="561569"/>
<feature type="region of interest" description="Disordered" evidence="9">
    <location>
        <begin position="170"/>
        <end position="190"/>
    </location>
</feature>
<evidence type="ECO:0000256" key="6">
    <source>
        <dbReference type="ARBA" id="ARBA00056939"/>
    </source>
</evidence>
<dbReference type="GO" id="GO:0008284">
    <property type="term" value="P:positive regulation of cell population proliferation"/>
    <property type="evidence" value="ECO:0007669"/>
    <property type="project" value="TreeGrafter"/>
</dbReference>
<dbReference type="GO" id="GO:0051897">
    <property type="term" value="P:positive regulation of phosphatidylinositol 3-kinase/protein kinase B signal transduction"/>
    <property type="evidence" value="ECO:0007669"/>
    <property type="project" value="TreeGrafter"/>
</dbReference>
<dbReference type="AlphaFoldDB" id="A0A6J2WB22"/>
<keyword evidence="5 7" id="KW-1015">Disulfide bond</keyword>
<comment type="subcellular location">
    <subcellularLocation>
        <location evidence="1 8">Secreted</location>
    </subcellularLocation>
</comment>
<evidence type="ECO:0000256" key="4">
    <source>
        <dbReference type="ARBA" id="ARBA00023030"/>
    </source>
</evidence>
<dbReference type="GO" id="GO:0043066">
    <property type="term" value="P:negative regulation of apoptotic process"/>
    <property type="evidence" value="ECO:0007669"/>
    <property type="project" value="TreeGrafter"/>
</dbReference>
<dbReference type="GO" id="GO:0008083">
    <property type="term" value="F:growth factor activity"/>
    <property type="evidence" value="ECO:0007669"/>
    <property type="project" value="UniProtKB-KW"/>
</dbReference>
<dbReference type="Gene3D" id="1.10.100.10">
    <property type="entry name" value="Insulin-like"/>
    <property type="match status" value="1"/>
</dbReference>
<keyword evidence="4" id="KW-0339">Growth factor</keyword>
<reference evidence="12" key="1">
    <citation type="submission" date="2025-08" db="UniProtKB">
        <authorList>
            <consortium name="RefSeq"/>
        </authorList>
    </citation>
    <scope>IDENTIFICATION</scope>
</reference>
<accession>A0A6J2WB22</accession>
<dbReference type="RefSeq" id="XP_030641092.1">
    <property type="nucleotide sequence ID" value="XM_030785232.1"/>
</dbReference>
<feature type="disulfide bond" evidence="7">
    <location>
        <begin position="83"/>
        <end position="88"/>
    </location>
</feature>
<dbReference type="GeneID" id="115821403"/>
<dbReference type="Pfam" id="PF00049">
    <property type="entry name" value="Insulin"/>
    <property type="match status" value="1"/>
</dbReference>
<gene>
    <name evidence="12" type="primary">igf3</name>
</gene>
<dbReference type="InterPro" id="IPR016179">
    <property type="entry name" value="Insulin-like"/>
</dbReference>
<feature type="compositionally biased region" description="Polar residues" evidence="9">
    <location>
        <begin position="180"/>
        <end position="190"/>
    </location>
</feature>
<evidence type="ECO:0000256" key="1">
    <source>
        <dbReference type="ARBA" id="ARBA00004613"/>
    </source>
</evidence>
<dbReference type="PRINTS" id="PR00276">
    <property type="entry name" value="INSULINFAMLY"/>
</dbReference>
<feature type="domain" description="Insulin-like" evidence="10">
    <location>
        <begin position="40"/>
        <end position="97"/>
    </location>
</feature>
<dbReference type="PANTHER" id="PTHR46845">
    <property type="entry name" value="INSULIN-LIKE GROWTH FACTOR I"/>
    <property type="match status" value="1"/>
</dbReference>
<keyword evidence="3 8" id="KW-0964">Secreted</keyword>
<evidence type="ECO:0000256" key="8">
    <source>
        <dbReference type="RuleBase" id="RU000406"/>
    </source>
</evidence>
<feature type="disulfide bond" evidence="7">
    <location>
        <begin position="43"/>
        <end position="84"/>
    </location>
</feature>
<evidence type="ECO:0000256" key="3">
    <source>
        <dbReference type="ARBA" id="ARBA00022525"/>
    </source>
</evidence>
<organism evidence="11 12">
    <name type="scientific">Chanos chanos</name>
    <name type="common">Milkfish</name>
    <name type="synonym">Mugil chanos</name>
    <dbReference type="NCBI Taxonomy" id="29144"/>
    <lineage>
        <taxon>Eukaryota</taxon>
        <taxon>Metazoa</taxon>
        <taxon>Chordata</taxon>
        <taxon>Craniata</taxon>
        <taxon>Vertebrata</taxon>
        <taxon>Euteleostomi</taxon>
        <taxon>Actinopterygii</taxon>
        <taxon>Neopterygii</taxon>
        <taxon>Teleostei</taxon>
        <taxon>Ostariophysi</taxon>
        <taxon>Gonorynchiformes</taxon>
        <taxon>Chanidae</taxon>
        <taxon>Chanos</taxon>
    </lineage>
</organism>
<dbReference type="Proteomes" id="UP000504632">
    <property type="component" value="Chromosome 9"/>
</dbReference>
<dbReference type="InParanoid" id="A0A6J2WB22"/>
<dbReference type="SUPFAM" id="SSF56994">
    <property type="entry name" value="Insulin-like"/>
    <property type="match status" value="1"/>
</dbReference>
<dbReference type="SMART" id="SM00078">
    <property type="entry name" value="IlGF"/>
    <property type="match status" value="1"/>
</dbReference>
<dbReference type="OrthoDB" id="10019596at2759"/>
<dbReference type="InterPro" id="IPR022352">
    <property type="entry name" value="Ins/IGF/rlx"/>
</dbReference>
<dbReference type="PANTHER" id="PTHR46845:SF2">
    <property type="entry name" value="INSULIN-LIKE GROWTH FACTOR 3"/>
    <property type="match status" value="1"/>
</dbReference>
<dbReference type="GO" id="GO:0005615">
    <property type="term" value="C:extracellular space"/>
    <property type="evidence" value="ECO:0007669"/>
    <property type="project" value="InterPro"/>
</dbReference>
<name>A0A6J2WB22_CHACN</name>
<dbReference type="InterPro" id="IPR022353">
    <property type="entry name" value="Insulin_CS"/>
</dbReference>
<dbReference type="GO" id="GO:0048009">
    <property type="term" value="P:insulin-like growth factor receptor signaling pathway"/>
    <property type="evidence" value="ECO:0007669"/>
    <property type="project" value="TreeGrafter"/>
</dbReference>
<evidence type="ECO:0000313" key="11">
    <source>
        <dbReference type="Proteomes" id="UP000504632"/>
    </source>
</evidence>
<evidence type="ECO:0000313" key="12">
    <source>
        <dbReference type="RefSeq" id="XP_030641092.1"/>
    </source>
</evidence>
<proteinExistence type="inferred from homology"/>
<evidence type="ECO:0000256" key="7">
    <source>
        <dbReference type="PIRSR" id="PIRSR622350-50"/>
    </source>
</evidence>
<dbReference type="InterPro" id="IPR036438">
    <property type="entry name" value="Insulin-like_sf"/>
</dbReference>
<dbReference type="GO" id="GO:0005179">
    <property type="term" value="F:hormone activity"/>
    <property type="evidence" value="ECO:0007669"/>
    <property type="project" value="InterPro"/>
</dbReference>
<dbReference type="GO" id="GO:0008283">
    <property type="term" value="P:cell population proliferation"/>
    <property type="evidence" value="ECO:0007669"/>
    <property type="project" value="TreeGrafter"/>
</dbReference>
<evidence type="ECO:0000256" key="5">
    <source>
        <dbReference type="ARBA" id="ARBA00023157"/>
    </source>
</evidence>
<comment type="function">
    <text evidence="6">The insulin-like growth factors, isolated from plasma, are structurally and functionally related to insulin but have a much higher growth-promoting activity. Acts as a ligand for IGF1R. Binds to the alpha subunit of IGF1R, leading to the activation of the intrinsic tyrosine kinase activity which autophosphorylates tyrosine residues in the beta subunit thus initiatiating a cascade of down-stream signaling events leading to activation of the PI3K-AKT/PKB and the Ras-MAPK pathways. Binds to integrins. Its binding to integrins and subsequent ternary complex formation with integrins and IGFR1 are essential for IGF1 signaling.</text>
</comment>
<dbReference type="FunFam" id="1.10.100.10:FF:000001">
    <property type="entry name" value="insulin-like growth factor I isoform X1"/>
    <property type="match status" value="1"/>
</dbReference>
<dbReference type="PROSITE" id="PS00262">
    <property type="entry name" value="INSULIN"/>
    <property type="match status" value="1"/>
</dbReference>
<dbReference type="CDD" id="cd04368">
    <property type="entry name" value="IlGF"/>
    <property type="match status" value="1"/>
</dbReference>
<dbReference type="PRINTS" id="PR02002">
    <property type="entry name" value="INSLNLIKEGF"/>
</dbReference>
<sequence length="190" mass="21691">MALPLLSAYKREQFPCWRNVCVVYSMLWLVVLPNCGETGKTRCGQELVAALEFVCGDRGFYRGKVGGPRGGPRSRAKGIVEQCCTRSCDLQHLETYCAKPKRNPRQVPVTPQQTAEEQFRKVFQRRYLKLSMMAHENKRQNQKVSIHFRGNLKSIPSRATYTKLPKSALPEFQNPHTERTQLSQTFTPSG</sequence>